<feature type="transmembrane region" description="Helical" evidence="3">
    <location>
        <begin position="31"/>
        <end position="50"/>
    </location>
</feature>
<dbReference type="Proteomes" id="UP000319897">
    <property type="component" value="Unassembled WGS sequence"/>
</dbReference>
<dbReference type="InterPro" id="IPR058792">
    <property type="entry name" value="Beta-barrel_RND_2"/>
</dbReference>
<evidence type="ECO:0000313" key="7">
    <source>
        <dbReference type="EMBL" id="TPE64499.1"/>
    </source>
</evidence>
<evidence type="ECO:0000256" key="2">
    <source>
        <dbReference type="SAM" id="Coils"/>
    </source>
</evidence>
<dbReference type="Gene3D" id="2.40.50.100">
    <property type="match status" value="1"/>
</dbReference>
<dbReference type="Gene3D" id="1.10.287.470">
    <property type="entry name" value="Helix hairpin bin"/>
    <property type="match status" value="1"/>
</dbReference>
<name>A0A501XVL1_9SPHN</name>
<dbReference type="InterPro" id="IPR006143">
    <property type="entry name" value="RND_pump_MFP"/>
</dbReference>
<keyword evidence="8" id="KW-1185">Reference proteome</keyword>
<dbReference type="PANTHER" id="PTHR30469:SF15">
    <property type="entry name" value="HLYD FAMILY OF SECRETION PROTEINS"/>
    <property type="match status" value="1"/>
</dbReference>
<keyword evidence="3" id="KW-0812">Transmembrane</keyword>
<reference evidence="7 8" key="1">
    <citation type="submission" date="2019-06" db="EMBL/GenBank/DDBJ databases">
        <authorList>
            <person name="Lee I."/>
            <person name="Jang G.I."/>
            <person name="Hwang C.Y."/>
        </authorList>
    </citation>
    <scope>NUCLEOTIDE SEQUENCE [LARGE SCALE GENOMIC DNA]</scope>
    <source>
        <strain evidence="7 8">PAMC 28131</strain>
    </source>
</reference>
<protein>
    <submittedName>
        <fullName evidence="7">Efflux RND transporter periplasmic adaptor subunit</fullName>
    </submittedName>
</protein>
<sequence length="403" mass="41985">MSPQDPEVRARLERESTYTVQDAETNRGKTWLIVALSVIAVAAFIAFLVWKAHAPKPSAPPAAPPAVTVLVPGTTMVADRVAATGSISARRDMPVGVAGEGGMISAIRVEAGQYVNRGQVLAEIDSSVQRAQLQQLQAGVVQARADARLAQSELDRALALVERGFISKADIDRRTATRDSANARVGVAQAQVREMQERLNRLAIRAPEAGLVLQRSVEPGQIVSPGSGALYRIAAGGQMELRAQVAEQDMHGLAVGQQATVTPVGSTNRYAGRVWLLEPVIDPTTRQGVARIALPNTSELRSGGFASVVVDGAQAQRPLLPQSAVLSDRDGPYVLTVGADNVVKRVGVTVGAVTPQGVAILTGLTGQERVVLSAGAFLNPGEKVTPQLAAPAAAAAAQPATAG</sequence>
<dbReference type="OrthoDB" id="7422354at2"/>
<dbReference type="GO" id="GO:1990281">
    <property type="term" value="C:efflux pump complex"/>
    <property type="evidence" value="ECO:0007669"/>
    <property type="project" value="TreeGrafter"/>
</dbReference>
<dbReference type="Gene3D" id="2.40.420.20">
    <property type="match status" value="1"/>
</dbReference>
<evidence type="ECO:0000256" key="1">
    <source>
        <dbReference type="ARBA" id="ARBA00009477"/>
    </source>
</evidence>
<dbReference type="AlphaFoldDB" id="A0A501XVL1"/>
<evidence type="ECO:0000313" key="8">
    <source>
        <dbReference type="Proteomes" id="UP000319897"/>
    </source>
</evidence>
<evidence type="ECO:0000259" key="4">
    <source>
        <dbReference type="Pfam" id="PF25954"/>
    </source>
</evidence>
<evidence type="ECO:0000259" key="5">
    <source>
        <dbReference type="Pfam" id="PF25967"/>
    </source>
</evidence>
<dbReference type="Pfam" id="PF25967">
    <property type="entry name" value="RND-MFP_C"/>
    <property type="match status" value="1"/>
</dbReference>
<keyword evidence="3" id="KW-1133">Transmembrane helix</keyword>
<dbReference type="Pfam" id="PF25973">
    <property type="entry name" value="BSH_CzcB"/>
    <property type="match status" value="1"/>
</dbReference>
<organism evidence="7 8">
    <name type="scientific">Sandaracinobacter neustonicus</name>
    <dbReference type="NCBI Taxonomy" id="1715348"/>
    <lineage>
        <taxon>Bacteria</taxon>
        <taxon>Pseudomonadati</taxon>
        <taxon>Pseudomonadota</taxon>
        <taxon>Alphaproteobacteria</taxon>
        <taxon>Sphingomonadales</taxon>
        <taxon>Sphingosinicellaceae</taxon>
        <taxon>Sandaracinobacter</taxon>
    </lineage>
</organism>
<gene>
    <name evidence="7" type="ORF">FJQ54_01505</name>
</gene>
<dbReference type="GO" id="GO:0015562">
    <property type="term" value="F:efflux transmembrane transporter activity"/>
    <property type="evidence" value="ECO:0007669"/>
    <property type="project" value="TreeGrafter"/>
</dbReference>
<dbReference type="InterPro" id="IPR058627">
    <property type="entry name" value="MdtA-like_C"/>
</dbReference>
<proteinExistence type="inferred from homology"/>
<dbReference type="Gene3D" id="2.40.30.170">
    <property type="match status" value="1"/>
</dbReference>
<evidence type="ECO:0000259" key="6">
    <source>
        <dbReference type="Pfam" id="PF25973"/>
    </source>
</evidence>
<keyword evidence="2" id="KW-0175">Coiled coil</keyword>
<dbReference type="Pfam" id="PF25954">
    <property type="entry name" value="Beta-barrel_RND_2"/>
    <property type="match status" value="1"/>
</dbReference>
<dbReference type="SUPFAM" id="SSF111369">
    <property type="entry name" value="HlyD-like secretion proteins"/>
    <property type="match status" value="1"/>
</dbReference>
<accession>A0A501XVL1</accession>
<feature type="coiled-coil region" evidence="2">
    <location>
        <begin position="178"/>
        <end position="205"/>
    </location>
</feature>
<dbReference type="NCBIfam" id="TIGR01730">
    <property type="entry name" value="RND_mfp"/>
    <property type="match status" value="1"/>
</dbReference>
<dbReference type="InterPro" id="IPR058647">
    <property type="entry name" value="BSH_CzcB-like"/>
</dbReference>
<comment type="caution">
    <text evidence="7">The sequence shown here is derived from an EMBL/GenBank/DDBJ whole genome shotgun (WGS) entry which is preliminary data.</text>
</comment>
<comment type="similarity">
    <text evidence="1">Belongs to the membrane fusion protein (MFP) (TC 8.A.1) family.</text>
</comment>
<feature type="domain" description="Multidrug resistance protein MdtA-like C-terminal permuted SH3" evidence="5">
    <location>
        <begin position="319"/>
        <end position="373"/>
    </location>
</feature>
<keyword evidence="3" id="KW-0472">Membrane</keyword>
<feature type="domain" description="CusB-like beta-barrel" evidence="4">
    <location>
        <begin position="241"/>
        <end position="312"/>
    </location>
</feature>
<dbReference type="EMBL" id="VFSU01000010">
    <property type="protein sequence ID" value="TPE64499.1"/>
    <property type="molecule type" value="Genomic_DNA"/>
</dbReference>
<dbReference type="PANTHER" id="PTHR30469">
    <property type="entry name" value="MULTIDRUG RESISTANCE PROTEIN MDTA"/>
    <property type="match status" value="1"/>
</dbReference>
<evidence type="ECO:0000256" key="3">
    <source>
        <dbReference type="SAM" id="Phobius"/>
    </source>
</evidence>
<feature type="domain" description="CzcB-like barrel-sandwich hybrid" evidence="6">
    <location>
        <begin position="101"/>
        <end position="233"/>
    </location>
</feature>